<dbReference type="RefSeq" id="XP_007603763.1">
    <property type="nucleotide sequence ID" value="XM_007603701.1"/>
</dbReference>
<dbReference type="OMA" id="KMQSTYP"/>
<evidence type="ECO:0000256" key="1">
    <source>
        <dbReference type="ARBA" id="ARBA00022801"/>
    </source>
</evidence>
<dbReference type="InParanoid" id="L2GNU7"/>
<organism evidence="3 4">
    <name type="scientific">Vittaforma corneae (strain ATCC 50505)</name>
    <name type="common">Microsporidian parasite</name>
    <name type="synonym">Nosema corneum</name>
    <dbReference type="NCBI Taxonomy" id="993615"/>
    <lineage>
        <taxon>Eukaryota</taxon>
        <taxon>Fungi</taxon>
        <taxon>Fungi incertae sedis</taxon>
        <taxon>Microsporidia</taxon>
        <taxon>Nosematidae</taxon>
        <taxon>Vittaforma</taxon>
    </lineage>
</organism>
<keyword evidence="1" id="KW-0378">Hydrolase</keyword>
<dbReference type="EMBL" id="JH370131">
    <property type="protein sequence ID" value="ELA42558.1"/>
    <property type="molecule type" value="Genomic_DNA"/>
</dbReference>
<proteinExistence type="predicted"/>
<protein>
    <recommendedName>
        <fullName evidence="2">GP-PDE domain-containing protein</fullName>
    </recommendedName>
</protein>
<dbReference type="PANTHER" id="PTHR22958:SF1">
    <property type="entry name" value="GLYCEROPHOSPHOCHOLINE PHOSPHODIESTERASE GPCPD1"/>
    <property type="match status" value="1"/>
</dbReference>
<dbReference type="PROSITE" id="PS51704">
    <property type="entry name" value="GP_PDE"/>
    <property type="match status" value="1"/>
</dbReference>
<dbReference type="AlphaFoldDB" id="L2GNU7"/>
<dbReference type="Pfam" id="PF03009">
    <property type="entry name" value="GDPD"/>
    <property type="match status" value="1"/>
</dbReference>
<evidence type="ECO:0000259" key="2">
    <source>
        <dbReference type="PROSITE" id="PS51704"/>
    </source>
</evidence>
<sequence length="350" mass="39927">MNFSKVGISTATVLMIYYDQKTPRFIPEAPALQNGDVSNATFTQSTEVVDSCSSENHFLKKYINSKTSQIRYEILRCEAEAADFNLKEISVIGHRGHGMDCFNKPLDLAGENSQHLIKENTIKSFMLAHRKKAQMVEMDIHMTKDRKLVVFHDDVIDKRMVAEMEYLEFLEQTESTEKEFETTNTTLDNILRYLPDDLALYLEIKYSHNHKYSNSYEIDLIQGLITLLQSYPKRKIVLASFSPLICELLKSYCPGYKTCFLIGEESMKFSKVGDEEFCKIVAEFAKGWNIDGIVVDTEIVPRIGNIISQCKDSLCLMCYGDGANDIEQVKKLKEMGFSGFCTDSIDIYAL</sequence>
<dbReference type="InterPro" id="IPR051578">
    <property type="entry name" value="GDPD"/>
</dbReference>
<reference evidence="4" key="1">
    <citation type="submission" date="2011-05" db="EMBL/GenBank/DDBJ databases">
        <title>The genome sequence of Vittaforma corneae strain ATCC 50505.</title>
        <authorList>
            <consortium name="The Broad Institute Genome Sequencing Platform"/>
            <person name="Cuomo C."/>
            <person name="Didier E."/>
            <person name="Bowers L."/>
            <person name="Young S.K."/>
            <person name="Zeng Q."/>
            <person name="Gargeya S."/>
            <person name="Fitzgerald M."/>
            <person name="Haas B."/>
            <person name="Abouelleil A."/>
            <person name="Alvarado L."/>
            <person name="Arachchi H.M."/>
            <person name="Berlin A."/>
            <person name="Chapman S.B."/>
            <person name="Gearin G."/>
            <person name="Goldberg J."/>
            <person name="Griggs A."/>
            <person name="Gujja S."/>
            <person name="Hansen M."/>
            <person name="Heiman D."/>
            <person name="Howarth C."/>
            <person name="Larimer J."/>
            <person name="Lui A."/>
            <person name="MacDonald P.J.P."/>
            <person name="McCowen C."/>
            <person name="Montmayeur A."/>
            <person name="Murphy C."/>
            <person name="Neiman D."/>
            <person name="Pearson M."/>
            <person name="Priest M."/>
            <person name="Roberts A."/>
            <person name="Saif S."/>
            <person name="Shea T."/>
            <person name="Sisk P."/>
            <person name="Stolte C."/>
            <person name="Sykes S."/>
            <person name="Wortman J."/>
            <person name="Nusbaum C."/>
            <person name="Birren B."/>
        </authorList>
    </citation>
    <scope>NUCLEOTIDE SEQUENCE [LARGE SCALE GENOMIC DNA]</scope>
    <source>
        <strain evidence="4">ATCC 50505</strain>
    </source>
</reference>
<dbReference type="HOGENOM" id="CLU_792748_0_0_1"/>
<dbReference type="InterPro" id="IPR030395">
    <property type="entry name" value="GP_PDE_dom"/>
</dbReference>
<dbReference type="Gene3D" id="3.20.20.190">
    <property type="entry name" value="Phosphatidylinositol (PI) phosphodiesterase"/>
    <property type="match status" value="1"/>
</dbReference>
<feature type="domain" description="GP-PDE" evidence="2">
    <location>
        <begin position="89"/>
        <end position="350"/>
    </location>
</feature>
<dbReference type="OrthoDB" id="197419at2759"/>
<dbReference type="InterPro" id="IPR017946">
    <property type="entry name" value="PLC-like_Pdiesterase_TIM-brl"/>
</dbReference>
<dbReference type="SUPFAM" id="SSF51695">
    <property type="entry name" value="PLC-like phosphodiesterases"/>
    <property type="match status" value="1"/>
</dbReference>
<dbReference type="GO" id="GO:0008081">
    <property type="term" value="F:phosphoric diester hydrolase activity"/>
    <property type="evidence" value="ECO:0007669"/>
    <property type="project" value="InterPro"/>
</dbReference>
<accession>L2GNU7</accession>
<name>L2GNU7_VITCO</name>
<dbReference type="STRING" id="993615.L2GNU7"/>
<keyword evidence="4" id="KW-1185">Reference proteome</keyword>
<dbReference type="GO" id="GO:0046475">
    <property type="term" value="P:glycerophospholipid catabolic process"/>
    <property type="evidence" value="ECO:0007669"/>
    <property type="project" value="TreeGrafter"/>
</dbReference>
<dbReference type="Proteomes" id="UP000011082">
    <property type="component" value="Unassembled WGS sequence"/>
</dbReference>
<evidence type="ECO:0000313" key="4">
    <source>
        <dbReference type="Proteomes" id="UP000011082"/>
    </source>
</evidence>
<gene>
    <name evidence="3" type="ORF">VICG_00310</name>
</gene>
<evidence type="ECO:0000313" key="3">
    <source>
        <dbReference type="EMBL" id="ELA42558.1"/>
    </source>
</evidence>
<dbReference type="VEuPathDB" id="MicrosporidiaDB:VICG_00310"/>
<dbReference type="GeneID" id="19881028"/>
<dbReference type="PANTHER" id="PTHR22958">
    <property type="entry name" value="GLYCEROPHOSPHORYL DIESTER PHOSPHODIESTERASE"/>
    <property type="match status" value="1"/>
</dbReference>